<evidence type="ECO:0000313" key="2">
    <source>
        <dbReference type="EMBL" id="KAG8087498.1"/>
    </source>
</evidence>
<dbReference type="EMBL" id="JAAALK010000082">
    <property type="protein sequence ID" value="KAG8087498.1"/>
    <property type="molecule type" value="Genomic_DNA"/>
</dbReference>
<evidence type="ECO:0000313" key="3">
    <source>
        <dbReference type="Proteomes" id="UP000729402"/>
    </source>
</evidence>
<dbReference type="AlphaFoldDB" id="A0A8J5WF18"/>
<keyword evidence="3" id="KW-1185">Reference proteome</keyword>
<accession>A0A8J5WF18</accession>
<sequence length="68" mass="7272">MEWCGTAPSLLSILIRTVAEASGARLISDDGKEIMSHSCVIGIKSPVLRAMLEEAEVQDELVADKISS</sequence>
<evidence type="ECO:0008006" key="4">
    <source>
        <dbReference type="Google" id="ProtNLM"/>
    </source>
</evidence>
<feature type="signal peptide" evidence="1">
    <location>
        <begin position="1"/>
        <end position="23"/>
    </location>
</feature>
<gene>
    <name evidence="2" type="ORF">GUJ93_ZPchr0010g8825</name>
</gene>
<keyword evidence="1" id="KW-0732">Signal</keyword>
<name>A0A8J5WF18_ZIZPA</name>
<organism evidence="2 3">
    <name type="scientific">Zizania palustris</name>
    <name type="common">Northern wild rice</name>
    <dbReference type="NCBI Taxonomy" id="103762"/>
    <lineage>
        <taxon>Eukaryota</taxon>
        <taxon>Viridiplantae</taxon>
        <taxon>Streptophyta</taxon>
        <taxon>Embryophyta</taxon>
        <taxon>Tracheophyta</taxon>
        <taxon>Spermatophyta</taxon>
        <taxon>Magnoliopsida</taxon>
        <taxon>Liliopsida</taxon>
        <taxon>Poales</taxon>
        <taxon>Poaceae</taxon>
        <taxon>BOP clade</taxon>
        <taxon>Oryzoideae</taxon>
        <taxon>Oryzeae</taxon>
        <taxon>Zizaniinae</taxon>
        <taxon>Zizania</taxon>
    </lineage>
</organism>
<reference evidence="2" key="1">
    <citation type="journal article" date="2021" name="bioRxiv">
        <title>Whole Genome Assembly and Annotation of Northern Wild Rice, Zizania palustris L., Supports a Whole Genome Duplication in the Zizania Genus.</title>
        <authorList>
            <person name="Haas M."/>
            <person name="Kono T."/>
            <person name="Macchietto M."/>
            <person name="Millas R."/>
            <person name="McGilp L."/>
            <person name="Shao M."/>
            <person name="Duquette J."/>
            <person name="Hirsch C.N."/>
            <person name="Kimball J."/>
        </authorList>
    </citation>
    <scope>NUCLEOTIDE SEQUENCE</scope>
    <source>
        <tissue evidence="2">Fresh leaf tissue</tissue>
    </source>
</reference>
<protein>
    <recommendedName>
        <fullName evidence="4">BTB domain-containing protein</fullName>
    </recommendedName>
</protein>
<evidence type="ECO:0000256" key="1">
    <source>
        <dbReference type="SAM" id="SignalP"/>
    </source>
</evidence>
<dbReference type="Proteomes" id="UP000729402">
    <property type="component" value="Unassembled WGS sequence"/>
</dbReference>
<comment type="caution">
    <text evidence="2">The sequence shown here is derived from an EMBL/GenBank/DDBJ whole genome shotgun (WGS) entry which is preliminary data.</text>
</comment>
<reference evidence="2" key="2">
    <citation type="submission" date="2021-02" db="EMBL/GenBank/DDBJ databases">
        <authorList>
            <person name="Kimball J.A."/>
            <person name="Haas M.W."/>
            <person name="Macchietto M."/>
            <person name="Kono T."/>
            <person name="Duquette J."/>
            <person name="Shao M."/>
        </authorList>
    </citation>
    <scope>NUCLEOTIDE SEQUENCE</scope>
    <source>
        <tissue evidence="2">Fresh leaf tissue</tissue>
    </source>
</reference>
<proteinExistence type="predicted"/>
<feature type="chain" id="PRO_5035207716" description="BTB domain-containing protein" evidence="1">
    <location>
        <begin position="24"/>
        <end position="68"/>
    </location>
</feature>